<sequence length="237" mass="27798">MSDQIQQIKDKLRKLKRLDTSFSLFGAQHHRYKLNSTISYSIIQQFENIHKMTLPADYVAFLMQVGNGGAGPFYGLEPIQDTLYDDLYHKRPDALLNPGKPFLHTEPWNLEFQPSADYDENKDEYEEERKKFEEIYYEKEQMNGVLAICNFGCAVSLNLVVNGQEYGHIWTDDRGSENGIYPSDELGNKDRITFLDWYELWLDNSINEIITTQPPLQTKGSLDMDLTHIKKPWWQFW</sequence>
<gene>
    <name evidence="3" type="ORF">P0Y53_16900</name>
</gene>
<feature type="domain" description="Knr4/Smi1-like" evidence="2">
    <location>
        <begin position="37"/>
        <end position="200"/>
    </location>
</feature>
<proteinExistence type="predicted"/>
<feature type="coiled-coil region" evidence="1">
    <location>
        <begin position="115"/>
        <end position="142"/>
    </location>
</feature>
<keyword evidence="1" id="KW-0175">Coiled coil</keyword>
<accession>A0AAJ5WR38</accession>
<dbReference type="Pfam" id="PF09346">
    <property type="entry name" value="SMI1_KNR4"/>
    <property type="match status" value="1"/>
</dbReference>
<evidence type="ECO:0000256" key="1">
    <source>
        <dbReference type="SAM" id="Coils"/>
    </source>
</evidence>
<reference evidence="3" key="1">
    <citation type="submission" date="2023-03" db="EMBL/GenBank/DDBJ databases">
        <title>Andean soil-derived lignocellulolytic bacterial consortium as a source of novel taxa and putative plastic-active enzymes.</title>
        <authorList>
            <person name="Diaz-Garcia L."/>
            <person name="Chuvochina M."/>
            <person name="Feuerriegel G."/>
            <person name="Bunk B."/>
            <person name="Sproer C."/>
            <person name="Streit W.R."/>
            <person name="Rodriguez L.M."/>
            <person name="Overmann J."/>
            <person name="Jimenez D.J."/>
        </authorList>
    </citation>
    <scope>NUCLEOTIDE SEQUENCE</scope>
    <source>
        <strain evidence="3">MAG 7</strain>
    </source>
</reference>
<dbReference type="InterPro" id="IPR018958">
    <property type="entry name" value="Knr4/Smi1-like_dom"/>
</dbReference>
<dbReference type="EMBL" id="CP119311">
    <property type="protein sequence ID" value="WEK34168.1"/>
    <property type="molecule type" value="Genomic_DNA"/>
</dbReference>
<dbReference type="Proteomes" id="UP001220610">
    <property type="component" value="Chromosome"/>
</dbReference>
<evidence type="ECO:0000313" key="4">
    <source>
        <dbReference type="Proteomes" id="UP001220610"/>
    </source>
</evidence>
<dbReference type="InterPro" id="IPR037883">
    <property type="entry name" value="Knr4/Smi1-like_sf"/>
</dbReference>
<dbReference type="SMART" id="SM00860">
    <property type="entry name" value="SMI1_KNR4"/>
    <property type="match status" value="1"/>
</dbReference>
<protein>
    <submittedName>
        <fullName evidence="3">SMI1/KNR4 family protein</fullName>
    </submittedName>
</protein>
<name>A0AAJ5WR38_9BACT</name>
<evidence type="ECO:0000313" key="3">
    <source>
        <dbReference type="EMBL" id="WEK34168.1"/>
    </source>
</evidence>
<dbReference type="AlphaFoldDB" id="A0AAJ5WR38"/>
<organism evidence="3 4">
    <name type="scientific">Candidatus Pseudobacter hemicellulosilyticus</name>
    <dbReference type="NCBI Taxonomy" id="3121375"/>
    <lineage>
        <taxon>Bacteria</taxon>
        <taxon>Pseudomonadati</taxon>
        <taxon>Bacteroidota</taxon>
        <taxon>Chitinophagia</taxon>
        <taxon>Chitinophagales</taxon>
        <taxon>Chitinophagaceae</taxon>
        <taxon>Pseudobacter</taxon>
    </lineage>
</organism>
<evidence type="ECO:0000259" key="2">
    <source>
        <dbReference type="SMART" id="SM00860"/>
    </source>
</evidence>
<dbReference type="SUPFAM" id="SSF160631">
    <property type="entry name" value="SMI1/KNR4-like"/>
    <property type="match status" value="1"/>
</dbReference>